<comment type="subcellular location">
    <subcellularLocation>
        <location evidence="1">Nucleus</location>
    </subcellularLocation>
</comment>
<dbReference type="GO" id="GO:0009751">
    <property type="term" value="P:response to salicylic acid"/>
    <property type="evidence" value="ECO:0007669"/>
    <property type="project" value="UniProtKB-ARBA"/>
</dbReference>
<dbReference type="Pfam" id="PF03106">
    <property type="entry name" value="WRKY"/>
    <property type="match status" value="1"/>
</dbReference>
<sequence>MESTYTWEYKTLINELVQGMEKAKQLQIHLCSTSPSAAQDMLMQRILSSYEKALLILNWKGSVEPTRAAAAAAAPASGAVESSISVDGSCRSEDMNNSFRDHQDYNTSKKRKMQPTWTEQVKVNPENGLEGPTDDGYSWRKYGQKDILGAKYPRSYYRCTYRLVQNCWATKQVQRSDDDPTVFEITYKGTHVCNQSTNAVPPPASPEKQELRHISHNHQSQQQNQALLNLKANLRVSTDNSDSKEMPAQFSFPSTYELSDGENQYISFSALVGDNTHLGAYSPLFLSPATSETNYFSPAPHHMNNFGGSQSHTYQHSESDIAEIVSAHASTTNSPMGSVDFPIDSLDLDPSFPFSTSGFFR</sequence>
<reference evidence="9 10" key="1">
    <citation type="journal article" date="2021" name="Nat. Commun.">
        <title>Incipient diploidization of the medicinal plant Perilla within 10,000 years.</title>
        <authorList>
            <person name="Zhang Y."/>
            <person name="Shen Q."/>
            <person name="Leng L."/>
            <person name="Zhang D."/>
            <person name="Chen S."/>
            <person name="Shi Y."/>
            <person name="Ning Z."/>
            <person name="Chen S."/>
        </authorList>
    </citation>
    <scope>NUCLEOTIDE SEQUENCE [LARGE SCALE GENOMIC DNA]</scope>
    <source>
        <strain evidence="10">cv. PC099</strain>
    </source>
</reference>
<dbReference type="SUPFAM" id="SSF118290">
    <property type="entry name" value="WRKY DNA-binding domain"/>
    <property type="match status" value="1"/>
</dbReference>
<evidence type="ECO:0000256" key="1">
    <source>
        <dbReference type="ARBA" id="ARBA00004123"/>
    </source>
</evidence>
<evidence type="ECO:0000256" key="6">
    <source>
        <dbReference type="ARBA" id="ARBA00060850"/>
    </source>
</evidence>
<evidence type="ECO:0000313" key="9">
    <source>
        <dbReference type="EMBL" id="KAH6821507.1"/>
    </source>
</evidence>
<dbReference type="AlphaFoldDB" id="A0AAD4ITZ1"/>
<feature type="compositionally biased region" description="Basic and acidic residues" evidence="7">
    <location>
        <begin position="90"/>
        <end position="104"/>
    </location>
</feature>
<dbReference type="GO" id="GO:0003700">
    <property type="term" value="F:DNA-binding transcription factor activity"/>
    <property type="evidence" value="ECO:0007669"/>
    <property type="project" value="InterPro"/>
</dbReference>
<dbReference type="Gene3D" id="2.20.25.80">
    <property type="entry name" value="WRKY domain"/>
    <property type="match status" value="1"/>
</dbReference>
<dbReference type="SMART" id="SM00774">
    <property type="entry name" value="WRKY"/>
    <property type="match status" value="1"/>
</dbReference>
<name>A0AAD4ITZ1_PERFH</name>
<dbReference type="PANTHER" id="PTHR32096">
    <property type="entry name" value="WRKY TRANSCRIPTION FACTOR 30-RELATED-RELATED"/>
    <property type="match status" value="1"/>
</dbReference>
<dbReference type="PROSITE" id="PS50811">
    <property type="entry name" value="WRKY"/>
    <property type="match status" value="1"/>
</dbReference>
<dbReference type="FunFam" id="2.20.25.80:FF:000009">
    <property type="entry name" value="WRKY transcription factor 53"/>
    <property type="match status" value="1"/>
</dbReference>
<keyword evidence="3" id="KW-0238">DNA-binding</keyword>
<dbReference type="GO" id="GO:0000976">
    <property type="term" value="F:transcription cis-regulatory region binding"/>
    <property type="evidence" value="ECO:0007669"/>
    <property type="project" value="TreeGrafter"/>
</dbReference>
<evidence type="ECO:0000256" key="3">
    <source>
        <dbReference type="ARBA" id="ARBA00023125"/>
    </source>
</evidence>
<evidence type="ECO:0000256" key="2">
    <source>
        <dbReference type="ARBA" id="ARBA00023015"/>
    </source>
</evidence>
<proteinExistence type="inferred from homology"/>
<keyword evidence="2" id="KW-0805">Transcription regulation</keyword>
<comment type="caution">
    <text evidence="9">The sequence shown here is derived from an EMBL/GenBank/DDBJ whole genome shotgun (WGS) entry which is preliminary data.</text>
</comment>
<comment type="similarity">
    <text evidence="6">Belongs to the WRKY group III family.</text>
</comment>
<dbReference type="GO" id="GO:0042542">
    <property type="term" value="P:response to hydrogen peroxide"/>
    <property type="evidence" value="ECO:0007669"/>
    <property type="project" value="UniProtKB-ARBA"/>
</dbReference>
<evidence type="ECO:0000256" key="7">
    <source>
        <dbReference type="SAM" id="MobiDB-lite"/>
    </source>
</evidence>
<dbReference type="GO" id="GO:0010150">
    <property type="term" value="P:leaf senescence"/>
    <property type="evidence" value="ECO:0007669"/>
    <property type="project" value="UniProtKB-ARBA"/>
</dbReference>
<keyword evidence="4" id="KW-0804">Transcription</keyword>
<keyword evidence="10" id="KW-1185">Reference proteome</keyword>
<dbReference type="InterPro" id="IPR036576">
    <property type="entry name" value="WRKY_dom_sf"/>
</dbReference>
<evidence type="ECO:0000313" key="10">
    <source>
        <dbReference type="Proteomes" id="UP001190926"/>
    </source>
</evidence>
<dbReference type="Proteomes" id="UP001190926">
    <property type="component" value="Unassembled WGS sequence"/>
</dbReference>
<organism evidence="9 10">
    <name type="scientific">Perilla frutescens var. hirtella</name>
    <name type="common">Perilla citriodora</name>
    <name type="synonym">Perilla setoyensis</name>
    <dbReference type="NCBI Taxonomy" id="608512"/>
    <lineage>
        <taxon>Eukaryota</taxon>
        <taxon>Viridiplantae</taxon>
        <taxon>Streptophyta</taxon>
        <taxon>Embryophyta</taxon>
        <taxon>Tracheophyta</taxon>
        <taxon>Spermatophyta</taxon>
        <taxon>Magnoliopsida</taxon>
        <taxon>eudicotyledons</taxon>
        <taxon>Gunneridae</taxon>
        <taxon>Pentapetalae</taxon>
        <taxon>asterids</taxon>
        <taxon>lamiids</taxon>
        <taxon>Lamiales</taxon>
        <taxon>Lamiaceae</taxon>
        <taxon>Nepetoideae</taxon>
        <taxon>Elsholtzieae</taxon>
        <taxon>Perilla</taxon>
    </lineage>
</organism>
<dbReference type="EMBL" id="SDAM02002078">
    <property type="protein sequence ID" value="KAH6821507.1"/>
    <property type="molecule type" value="Genomic_DNA"/>
</dbReference>
<evidence type="ECO:0000259" key="8">
    <source>
        <dbReference type="PROSITE" id="PS50811"/>
    </source>
</evidence>
<protein>
    <recommendedName>
        <fullName evidence="8">WRKY domain-containing protein</fullName>
    </recommendedName>
</protein>
<feature type="region of interest" description="Disordered" evidence="7">
    <location>
        <begin position="89"/>
        <end position="135"/>
    </location>
</feature>
<dbReference type="PANTHER" id="PTHR32096:SF36">
    <property type="entry name" value="WRKY TRANSCRIPTION FACTOR 41-RELATED"/>
    <property type="match status" value="1"/>
</dbReference>
<dbReference type="InterPro" id="IPR044810">
    <property type="entry name" value="WRKY_plant"/>
</dbReference>
<evidence type="ECO:0000256" key="5">
    <source>
        <dbReference type="ARBA" id="ARBA00023242"/>
    </source>
</evidence>
<keyword evidence="5" id="KW-0539">Nucleus</keyword>
<dbReference type="GO" id="GO:0010193">
    <property type="term" value="P:response to ozone"/>
    <property type="evidence" value="ECO:0007669"/>
    <property type="project" value="UniProtKB-ARBA"/>
</dbReference>
<dbReference type="InterPro" id="IPR003657">
    <property type="entry name" value="WRKY_dom"/>
</dbReference>
<feature type="region of interest" description="Disordered" evidence="7">
    <location>
        <begin position="194"/>
        <end position="223"/>
    </location>
</feature>
<accession>A0AAD4ITZ1</accession>
<dbReference type="GO" id="GO:0005634">
    <property type="term" value="C:nucleus"/>
    <property type="evidence" value="ECO:0007669"/>
    <property type="project" value="UniProtKB-SubCell"/>
</dbReference>
<gene>
    <name evidence="9" type="ORF">C2S53_017190</name>
</gene>
<evidence type="ECO:0000256" key="4">
    <source>
        <dbReference type="ARBA" id="ARBA00023163"/>
    </source>
</evidence>
<feature type="domain" description="WRKY" evidence="8">
    <location>
        <begin position="128"/>
        <end position="191"/>
    </location>
</feature>